<gene>
    <name evidence="1" type="ORF">ASJ30_15030</name>
    <name evidence="2" type="ORF">IGS73_16670</name>
</gene>
<dbReference type="RefSeq" id="WP_072625831.1">
    <property type="nucleotide sequence ID" value="NZ_CP013290.1"/>
</dbReference>
<evidence type="ECO:0000313" key="4">
    <source>
        <dbReference type="Proteomes" id="UP000593998"/>
    </source>
</evidence>
<dbReference type="AlphaFoldDB" id="A0A1L3MKG7"/>
<sequence length="69" mass="7672">MQRHTSTVRRLTAPELTRPAQGPRIVAYRCGVHETFRILWPEVDAPLVHPCPECAGSSLRLIGIRPDAA</sequence>
<proteinExistence type="predicted"/>
<reference evidence="1 3" key="1">
    <citation type="submission" date="2015-11" db="EMBL/GenBank/DDBJ databases">
        <authorList>
            <person name="Zhang Y."/>
            <person name="Guo Z."/>
        </authorList>
    </citation>
    <scope>NUCLEOTIDE SEQUENCE [LARGE SCALE GENOMIC DNA]</scope>
    <source>
        <strain evidence="1 3">YFY001</strain>
    </source>
</reference>
<evidence type="ECO:0000313" key="1">
    <source>
        <dbReference type="EMBL" id="APH02694.1"/>
    </source>
</evidence>
<dbReference type="EMBL" id="CP062789">
    <property type="protein sequence ID" value="QOK22664.1"/>
    <property type="molecule type" value="Genomic_DNA"/>
</dbReference>
<organism evidence="1 3">
    <name type="scientific">Janibacter indicus</name>
    <dbReference type="NCBI Taxonomy" id="857417"/>
    <lineage>
        <taxon>Bacteria</taxon>
        <taxon>Bacillati</taxon>
        <taxon>Actinomycetota</taxon>
        <taxon>Actinomycetes</taxon>
        <taxon>Micrococcales</taxon>
        <taxon>Intrasporangiaceae</taxon>
        <taxon>Janibacter</taxon>
    </lineage>
</organism>
<name>A0A1L3MKG7_9MICO</name>
<reference evidence="2 4" key="2">
    <citation type="submission" date="2020-10" db="EMBL/GenBank/DDBJ databases">
        <title>Janibacter indicus TT2 genome sequence.</title>
        <authorList>
            <person name="Lee K."/>
            <person name="Ganzorig M."/>
        </authorList>
    </citation>
    <scope>NUCLEOTIDE SEQUENCE [LARGE SCALE GENOMIC DNA]</scope>
    <source>
        <strain evidence="2 4">TT2</strain>
    </source>
</reference>
<accession>A0A1L3MKG7</accession>
<dbReference type="KEGG" id="jte:ASJ30_15030"/>
<dbReference type="Proteomes" id="UP000593998">
    <property type="component" value="Chromosome"/>
</dbReference>
<dbReference type="Proteomes" id="UP000182938">
    <property type="component" value="Chromosome"/>
</dbReference>
<evidence type="ECO:0000313" key="3">
    <source>
        <dbReference type="Proteomes" id="UP000182938"/>
    </source>
</evidence>
<keyword evidence="3" id="KW-1185">Reference proteome</keyword>
<evidence type="ECO:0000313" key="2">
    <source>
        <dbReference type="EMBL" id="QOK22664.1"/>
    </source>
</evidence>
<dbReference type="EMBL" id="CP013290">
    <property type="protein sequence ID" value="APH02694.1"/>
    <property type="molecule type" value="Genomic_DNA"/>
</dbReference>
<protein>
    <submittedName>
        <fullName evidence="1">Uncharacterized protein</fullName>
    </submittedName>
</protein>